<accession>A0A0R2AFW5</accession>
<dbReference type="GO" id="GO:0051596">
    <property type="term" value="P:methylglyoxal catabolic process"/>
    <property type="evidence" value="ECO:0007669"/>
    <property type="project" value="TreeGrafter"/>
</dbReference>
<dbReference type="Gene3D" id="3.20.20.100">
    <property type="entry name" value="NADP-dependent oxidoreductase domain"/>
    <property type="match status" value="1"/>
</dbReference>
<reference evidence="5 6" key="1">
    <citation type="journal article" date="2015" name="Genome Announc.">
        <title>Expanding the biotechnology potential of lactobacilli through comparative genomics of 213 strains and associated genera.</title>
        <authorList>
            <person name="Sun Z."/>
            <person name="Harris H.M."/>
            <person name="McCann A."/>
            <person name="Guo C."/>
            <person name="Argimon S."/>
            <person name="Zhang W."/>
            <person name="Yang X."/>
            <person name="Jeffery I.B."/>
            <person name="Cooney J.C."/>
            <person name="Kagawa T.F."/>
            <person name="Liu W."/>
            <person name="Song Y."/>
            <person name="Salvetti E."/>
            <person name="Wrobel A."/>
            <person name="Rasinkangas P."/>
            <person name="Parkhill J."/>
            <person name="Rea M.C."/>
            <person name="O'Sullivan O."/>
            <person name="Ritari J."/>
            <person name="Douillard F.P."/>
            <person name="Paul Ross R."/>
            <person name="Yang R."/>
            <person name="Briner A.E."/>
            <person name="Felis G.E."/>
            <person name="de Vos W.M."/>
            <person name="Barrangou R."/>
            <person name="Klaenhammer T.R."/>
            <person name="Caufield P.W."/>
            <person name="Cui Y."/>
            <person name="Zhang H."/>
            <person name="O'Toole P.W."/>
        </authorList>
    </citation>
    <scope>NUCLEOTIDE SEQUENCE [LARGE SCALE GENOMIC DNA]</scope>
    <source>
        <strain evidence="5 6">DSM 20634</strain>
    </source>
</reference>
<proteinExistence type="inferred from homology"/>
<comment type="caution">
    <text evidence="5">The sequence shown here is derived from an EMBL/GenBank/DDBJ whole genome shotgun (WGS) entry which is preliminary data.</text>
</comment>
<dbReference type="STRING" id="1423813.FC26_GL001771"/>
<dbReference type="GO" id="GO:0016491">
    <property type="term" value="F:oxidoreductase activity"/>
    <property type="evidence" value="ECO:0007669"/>
    <property type="project" value="UniProtKB-KW"/>
</dbReference>
<dbReference type="PANTHER" id="PTHR43150">
    <property type="entry name" value="HYPERKINETIC, ISOFORM M"/>
    <property type="match status" value="1"/>
</dbReference>
<sequence length="333" mass="37532">MYQADEHRYDTMLYRNLGTSGLKVSAIALGFWHNFGDTTPLSNQKKLVFDAFDRGITYFDLANNYGPEPGAAEKNFGKIFHDHLTSYRDEMVISSKAGYTMWPGPYGDWGSRKYLIASLDQSLKRMGLDYVDIFYHHRPDPNTPMEETARALDQIVRDGKALYVGISNYSADQTKQMAALLKDLGTPFIVHQPRYNMFDRWIEDGLTDVLEDEGVGAVVFSPLAQGRLTDRYLHGIPEDSRANRSDSPFLSKDRVEPTIRIAQQLNEVAQQRGQSLAQMALAWNLRQKAVSSVIVGASRTAQLDDNIQALQHLDFTAAELANIDRILNGAEFK</sequence>
<evidence type="ECO:0000256" key="1">
    <source>
        <dbReference type="ARBA" id="ARBA00006515"/>
    </source>
</evidence>
<keyword evidence="6" id="KW-1185">Reference proteome</keyword>
<name>A0A0R2AFW5_9LACO</name>
<evidence type="ECO:0000313" key="6">
    <source>
        <dbReference type="Proteomes" id="UP000051733"/>
    </source>
</evidence>
<dbReference type="PANTHER" id="PTHR43150:SF4">
    <property type="entry name" value="L-GLYCERALDEHYDE 3-PHOSPHATE REDUCTASE"/>
    <property type="match status" value="1"/>
</dbReference>
<dbReference type="OrthoDB" id="9773828at2"/>
<evidence type="ECO:0000256" key="3">
    <source>
        <dbReference type="ARBA" id="ARBA00023002"/>
    </source>
</evidence>
<gene>
    <name evidence="5" type="ORF">FC26_GL001771</name>
</gene>
<keyword evidence="2" id="KW-0521">NADP</keyword>
<dbReference type="SUPFAM" id="SSF51430">
    <property type="entry name" value="NAD(P)-linked oxidoreductase"/>
    <property type="match status" value="1"/>
</dbReference>
<feature type="domain" description="NADP-dependent oxidoreductase" evidence="4">
    <location>
        <begin position="27"/>
        <end position="327"/>
    </location>
</feature>
<comment type="similarity">
    <text evidence="1">Belongs to the shaker potassium channel beta subunit family.</text>
</comment>
<dbReference type="EMBL" id="AYYY01000025">
    <property type="protein sequence ID" value="KRM61692.1"/>
    <property type="molecule type" value="Genomic_DNA"/>
</dbReference>
<dbReference type="InterPro" id="IPR023210">
    <property type="entry name" value="NADP_OxRdtase_dom"/>
</dbReference>
<evidence type="ECO:0000256" key="2">
    <source>
        <dbReference type="ARBA" id="ARBA00022857"/>
    </source>
</evidence>
<dbReference type="Pfam" id="PF00248">
    <property type="entry name" value="Aldo_ket_red"/>
    <property type="match status" value="1"/>
</dbReference>
<dbReference type="InterPro" id="IPR036812">
    <property type="entry name" value="NAD(P)_OxRdtase_dom_sf"/>
</dbReference>
<evidence type="ECO:0000313" key="5">
    <source>
        <dbReference type="EMBL" id="KRM61692.1"/>
    </source>
</evidence>
<dbReference type="RefSeq" id="WP_057779060.1">
    <property type="nucleotide sequence ID" value="NZ_AYYY01000025.1"/>
</dbReference>
<dbReference type="InterPro" id="IPR005399">
    <property type="entry name" value="K_chnl_volt-dep_bsu_KCNAB-rel"/>
</dbReference>
<organism evidence="5 6">
    <name type="scientific">Paucilactobacillus vaccinostercus DSM 20634</name>
    <dbReference type="NCBI Taxonomy" id="1423813"/>
    <lineage>
        <taxon>Bacteria</taxon>
        <taxon>Bacillati</taxon>
        <taxon>Bacillota</taxon>
        <taxon>Bacilli</taxon>
        <taxon>Lactobacillales</taxon>
        <taxon>Lactobacillaceae</taxon>
        <taxon>Paucilactobacillus</taxon>
    </lineage>
</organism>
<dbReference type="PATRIC" id="fig|1423813.3.peg.1797"/>
<dbReference type="Proteomes" id="UP000051733">
    <property type="component" value="Unassembled WGS sequence"/>
</dbReference>
<keyword evidence="3" id="KW-0560">Oxidoreductase</keyword>
<protein>
    <recommendedName>
        <fullName evidence="4">NADP-dependent oxidoreductase domain-containing protein</fullName>
    </recommendedName>
</protein>
<dbReference type="AlphaFoldDB" id="A0A0R2AFW5"/>
<evidence type="ECO:0000259" key="4">
    <source>
        <dbReference type="Pfam" id="PF00248"/>
    </source>
</evidence>